<keyword evidence="9" id="KW-1185">Reference proteome</keyword>
<dbReference type="InterPro" id="IPR010994">
    <property type="entry name" value="RuvA_2-like"/>
</dbReference>
<dbReference type="InterPro" id="IPR050534">
    <property type="entry name" value="Coronavir_polyprotein_1ab"/>
</dbReference>
<accession>A0ABS2R8Q7</accession>
<organism evidence="8 9">
    <name type="scientific">Siminovitchia thermophila</name>
    <dbReference type="NCBI Taxonomy" id="1245522"/>
    <lineage>
        <taxon>Bacteria</taxon>
        <taxon>Bacillati</taxon>
        <taxon>Bacillota</taxon>
        <taxon>Bacilli</taxon>
        <taxon>Bacillales</taxon>
        <taxon>Bacillaceae</taxon>
        <taxon>Siminovitchia</taxon>
    </lineage>
</organism>
<dbReference type="HAMAP" id="MF_01488">
    <property type="entry name" value="RecD2"/>
    <property type="match status" value="1"/>
</dbReference>
<dbReference type="Pfam" id="PF13604">
    <property type="entry name" value="AAA_30"/>
    <property type="match status" value="1"/>
</dbReference>
<dbReference type="SUPFAM" id="SSF47781">
    <property type="entry name" value="RuvA domain 2-like"/>
    <property type="match status" value="1"/>
</dbReference>
<dbReference type="PANTHER" id="PTHR43788:SF6">
    <property type="entry name" value="DNA HELICASE B"/>
    <property type="match status" value="1"/>
</dbReference>
<comment type="caution">
    <text evidence="8">The sequence shown here is derived from an EMBL/GenBank/DDBJ whole genome shotgun (WGS) entry which is preliminary data.</text>
</comment>
<dbReference type="NCBIfam" id="TIGR01448">
    <property type="entry name" value="recD_rel"/>
    <property type="match status" value="1"/>
</dbReference>
<evidence type="ECO:0000256" key="3">
    <source>
        <dbReference type="HAMAP-Rule" id="MF_01488"/>
    </source>
</evidence>
<feature type="binding site" evidence="3">
    <location>
        <begin position="355"/>
        <end position="359"/>
    </location>
    <ligand>
        <name>ATP</name>
        <dbReference type="ChEBI" id="CHEBI:30616"/>
    </ligand>
</feature>
<protein>
    <recommendedName>
        <fullName evidence="3">ATP-dependent RecD2 DNA helicase</fullName>
        <ecNumber evidence="3">5.6.2.3</ecNumber>
    </recommendedName>
    <alternativeName>
        <fullName evidence="3">DNA 5'-3' helicase subunit RecD2</fullName>
    </alternativeName>
</protein>
<dbReference type="EC" id="5.6.2.3" evidence="3"/>
<gene>
    <name evidence="3" type="primary">recD2</name>
    <name evidence="8" type="ORF">JOC94_003005</name>
</gene>
<dbReference type="InterPro" id="IPR027785">
    <property type="entry name" value="UvrD-like_helicase_C"/>
</dbReference>
<dbReference type="SUPFAM" id="SSF52540">
    <property type="entry name" value="P-loop containing nucleoside triphosphate hydrolases"/>
    <property type="match status" value="2"/>
</dbReference>
<dbReference type="InterPro" id="IPR029493">
    <property type="entry name" value="RecD2-like_HHH"/>
</dbReference>
<dbReference type="Pfam" id="PF18335">
    <property type="entry name" value="SH3_13"/>
    <property type="match status" value="1"/>
</dbReference>
<keyword evidence="3" id="KW-0413">Isomerase</keyword>
<dbReference type="Gene3D" id="1.10.10.2220">
    <property type="match status" value="1"/>
</dbReference>
<dbReference type="EMBL" id="JAFBFH010000021">
    <property type="protein sequence ID" value="MBM7715994.1"/>
    <property type="molecule type" value="Genomic_DNA"/>
</dbReference>
<dbReference type="Gene3D" id="3.40.50.300">
    <property type="entry name" value="P-loop containing nucleotide triphosphate hydrolases"/>
    <property type="match status" value="2"/>
</dbReference>
<keyword evidence="3 8" id="KW-0378">Hydrolase</keyword>
<feature type="domain" description="ATP-dependent RecD2 DNA helicase-like helix-hairpin-helix" evidence="5">
    <location>
        <begin position="148"/>
        <end position="236"/>
    </location>
</feature>
<evidence type="ECO:0000313" key="9">
    <source>
        <dbReference type="Proteomes" id="UP000823485"/>
    </source>
</evidence>
<comment type="similarity">
    <text evidence="3">Belongs to the RecD family. RecD2 subfamily.</text>
</comment>
<evidence type="ECO:0000259" key="7">
    <source>
        <dbReference type="Pfam" id="PF23139"/>
    </source>
</evidence>
<evidence type="ECO:0000256" key="1">
    <source>
        <dbReference type="ARBA" id="ARBA00022741"/>
    </source>
</evidence>
<comment type="function">
    <text evidence="3">DNA-dependent ATPase and ATP-dependent 5'-3' DNA helicase. Has no activity on blunt DNA or DNA with 3'-overhangs, requires at least 10 bases of 5'-ssDNA for helicase activity.</text>
</comment>
<feature type="domain" description="ATP-dependent RecD2 DNA helicase SH3" evidence="6">
    <location>
        <begin position="566"/>
        <end position="621"/>
    </location>
</feature>
<evidence type="ECO:0000259" key="6">
    <source>
        <dbReference type="Pfam" id="PF18335"/>
    </source>
</evidence>
<dbReference type="InterPro" id="IPR006345">
    <property type="entry name" value="RecD2"/>
</dbReference>
<name>A0ABS2R8Q7_9BACI</name>
<dbReference type="GO" id="GO:0008854">
    <property type="term" value="F:exodeoxyribonuclease V activity"/>
    <property type="evidence" value="ECO:0007669"/>
    <property type="project" value="UniProtKB-EC"/>
</dbReference>
<dbReference type="Pfam" id="PF14490">
    <property type="entry name" value="HHH_RecD2"/>
    <property type="match status" value="1"/>
</dbReference>
<dbReference type="CDD" id="cd17933">
    <property type="entry name" value="DEXSc_RecD-like"/>
    <property type="match status" value="1"/>
</dbReference>
<keyword evidence="3" id="KW-0347">Helicase</keyword>
<proteinExistence type="inferred from homology"/>
<reference evidence="8 9" key="1">
    <citation type="submission" date="2021-01" db="EMBL/GenBank/DDBJ databases">
        <title>Genomic Encyclopedia of Type Strains, Phase IV (KMG-IV): sequencing the most valuable type-strain genomes for metagenomic binning, comparative biology and taxonomic classification.</title>
        <authorList>
            <person name="Goeker M."/>
        </authorList>
    </citation>
    <scope>NUCLEOTIDE SEQUENCE [LARGE SCALE GENOMIC DNA]</scope>
    <source>
        <strain evidence="8 9">DSM 105453</strain>
    </source>
</reference>
<keyword evidence="1 3" id="KW-0547">Nucleotide-binding</keyword>
<dbReference type="RefSeq" id="WP_205179664.1">
    <property type="nucleotide sequence ID" value="NZ_JAFBFH010000021.1"/>
</dbReference>
<dbReference type="Pfam" id="PF23139">
    <property type="entry name" value="OB_YrrC"/>
    <property type="match status" value="1"/>
</dbReference>
<feature type="domain" description="UvrD-like helicase C-terminal" evidence="4">
    <location>
        <begin position="656"/>
        <end position="702"/>
    </location>
</feature>
<sequence length="749" mass="84568">MNEEQALMPESHLGTLKDVVFRQEDFLIGYMETDKRERIKIKGSLYGVEKGEEIAIKGKWETHPKYGRQFAVETWERPIPQTKEQVIAFLASPLVKGCGPKQAVMIYEKLGENAIDIISGEGESCLEGIKGIGPKRRNKIVESVRSTFEVQKVISELLVYGITAEVAMKAYKEFGPNAAAIILENPYELIKLDNIGFLKADEIARKIGILPISSFRIDACMEFVLTKTCYSSGHCYVEEHELFKQVELALNHHSTGDDIVTMEEIEQSVLRLDGDTIVIDEDGSIYPKRLFNYEKSLARKLSRLRGSRGGEAMSFLEKQITTYQKKNRIILAEKQREAVKRLFFEQMLILTGGPGTGKTTVVKAMIDVFKSVYPKAQIALAAPTGRASRKLSDVTGQEAKTIHSLIGYRPGDKAEYNNDNKLPANFLVVDEVSMVDLHLMHLLLQAVENDTKILLVGDTDQLPSVSPGNVLADMIQAGIPTVRLTDVFRQAEESQIVTNAHRINKGKPLLIDTTKNDFYFIRNDQPEHIAQLIVLSVVRFMNLGYDLSDIMVLSPMKKGPVGTIVLNQMLRDTINPKTAYTNEWKIGDRVFRVGDKILQKKNNRDKDVYNGDIGIIRAIDKYFDTELNEHIQILTANFGGRNVTYKREDLDQIELGYAITIHKSQGGEAPIVIIPMTTSHYIMLARNLVYTGLTRAKEKAVFIGTDKAMNMAIANDKITKRNSRLSERIIAEIHYNDRYKENERVNEFR</sequence>
<dbReference type="Proteomes" id="UP000823485">
    <property type="component" value="Unassembled WGS sequence"/>
</dbReference>
<dbReference type="InterPro" id="IPR055446">
    <property type="entry name" value="RecD2_N_OB"/>
</dbReference>
<evidence type="ECO:0000259" key="4">
    <source>
        <dbReference type="Pfam" id="PF13538"/>
    </source>
</evidence>
<comment type="catalytic activity">
    <reaction evidence="3">
        <text>ATP + H2O = ADP + phosphate + H(+)</text>
        <dbReference type="Rhea" id="RHEA:13065"/>
        <dbReference type="ChEBI" id="CHEBI:15377"/>
        <dbReference type="ChEBI" id="CHEBI:15378"/>
        <dbReference type="ChEBI" id="CHEBI:30616"/>
        <dbReference type="ChEBI" id="CHEBI:43474"/>
        <dbReference type="ChEBI" id="CHEBI:456216"/>
        <dbReference type="EC" id="5.6.2.3"/>
    </reaction>
</comment>
<dbReference type="PANTHER" id="PTHR43788">
    <property type="entry name" value="DNA2/NAM7 HELICASE FAMILY MEMBER"/>
    <property type="match status" value="1"/>
</dbReference>
<dbReference type="CDD" id="cd18809">
    <property type="entry name" value="SF1_C_RecD"/>
    <property type="match status" value="1"/>
</dbReference>
<dbReference type="InterPro" id="IPR027417">
    <property type="entry name" value="P-loop_NTPase"/>
</dbReference>
<feature type="domain" description="ATP-dependent RecD2 DNA helicase OB-fold" evidence="7">
    <location>
        <begin position="13"/>
        <end position="80"/>
    </location>
</feature>
<keyword evidence="3" id="KW-0238">DNA-binding</keyword>
<dbReference type="InterPro" id="IPR041451">
    <property type="entry name" value="RecD2_SH13"/>
</dbReference>
<keyword evidence="2 3" id="KW-0067">ATP-binding</keyword>
<evidence type="ECO:0000313" key="8">
    <source>
        <dbReference type="EMBL" id="MBM7715994.1"/>
    </source>
</evidence>
<dbReference type="Gene3D" id="2.30.30.940">
    <property type="match status" value="1"/>
</dbReference>
<evidence type="ECO:0000259" key="5">
    <source>
        <dbReference type="Pfam" id="PF14490"/>
    </source>
</evidence>
<evidence type="ECO:0000256" key="2">
    <source>
        <dbReference type="ARBA" id="ARBA00022840"/>
    </source>
</evidence>
<dbReference type="Pfam" id="PF13538">
    <property type="entry name" value="UvrD_C_2"/>
    <property type="match status" value="1"/>
</dbReference>